<dbReference type="GO" id="GO:0016020">
    <property type="term" value="C:membrane"/>
    <property type="evidence" value="ECO:0007669"/>
    <property type="project" value="UniProtKB-SubCell"/>
</dbReference>
<dbReference type="InterPro" id="IPR001104">
    <property type="entry name" value="3-oxo-5_a-steroid_4-DH_C"/>
</dbReference>
<keyword evidence="7" id="KW-1185">Reference proteome</keyword>
<evidence type="ECO:0000313" key="6">
    <source>
        <dbReference type="EMBL" id="KAJ0968778.1"/>
    </source>
</evidence>
<name>A0A9D5HA95_9LILI</name>
<reference evidence="6" key="1">
    <citation type="submission" date="2021-03" db="EMBL/GenBank/DDBJ databases">
        <authorList>
            <person name="Li Z."/>
            <person name="Yang C."/>
        </authorList>
    </citation>
    <scope>NUCLEOTIDE SEQUENCE</scope>
    <source>
        <strain evidence="6">Dzin_1.0</strain>
        <tissue evidence="6">Leaf</tissue>
    </source>
</reference>
<dbReference type="EMBL" id="JAGGNH010000006">
    <property type="protein sequence ID" value="KAJ0968778.1"/>
    <property type="molecule type" value="Genomic_DNA"/>
</dbReference>
<organism evidence="6 7">
    <name type="scientific">Dioscorea zingiberensis</name>
    <dbReference type="NCBI Taxonomy" id="325984"/>
    <lineage>
        <taxon>Eukaryota</taxon>
        <taxon>Viridiplantae</taxon>
        <taxon>Streptophyta</taxon>
        <taxon>Embryophyta</taxon>
        <taxon>Tracheophyta</taxon>
        <taxon>Spermatophyta</taxon>
        <taxon>Magnoliopsida</taxon>
        <taxon>Liliopsida</taxon>
        <taxon>Dioscoreales</taxon>
        <taxon>Dioscoreaceae</taxon>
        <taxon>Dioscorea</taxon>
    </lineage>
</organism>
<protein>
    <recommendedName>
        <fullName evidence="5">3-oxo-5-alpha-steroid 4-dehydrogenase C-terminal domain-containing protein</fullName>
    </recommendedName>
</protein>
<sequence>MSIAARYYTVAPLSLCSSVASDALGYTISQLSEFVLKASLPCISCSCHGHRGTNEFLIPHGQICKYFACQWRIRSYYVASFLFSAAEIHRWYRCKFDNYAVTRRAIVPYV</sequence>
<dbReference type="OrthoDB" id="541710at2759"/>
<dbReference type="Pfam" id="PF02544">
    <property type="entry name" value="Steroid_dh"/>
    <property type="match status" value="1"/>
</dbReference>
<dbReference type="Proteomes" id="UP001085076">
    <property type="component" value="Miscellaneous, Linkage group lg06"/>
</dbReference>
<evidence type="ECO:0000256" key="2">
    <source>
        <dbReference type="ARBA" id="ARBA00022692"/>
    </source>
</evidence>
<evidence type="ECO:0000256" key="1">
    <source>
        <dbReference type="ARBA" id="ARBA00004141"/>
    </source>
</evidence>
<reference evidence="6" key="2">
    <citation type="journal article" date="2022" name="Hortic Res">
        <title>The genome of Dioscorea zingiberensis sheds light on the biosynthesis, origin and evolution of the medicinally important diosgenin saponins.</title>
        <authorList>
            <person name="Li Y."/>
            <person name="Tan C."/>
            <person name="Li Z."/>
            <person name="Guo J."/>
            <person name="Li S."/>
            <person name="Chen X."/>
            <person name="Wang C."/>
            <person name="Dai X."/>
            <person name="Yang H."/>
            <person name="Song W."/>
            <person name="Hou L."/>
            <person name="Xu J."/>
            <person name="Tong Z."/>
            <person name="Xu A."/>
            <person name="Yuan X."/>
            <person name="Wang W."/>
            <person name="Yang Q."/>
            <person name="Chen L."/>
            <person name="Sun Z."/>
            <person name="Wang K."/>
            <person name="Pan B."/>
            <person name="Chen J."/>
            <person name="Bao Y."/>
            <person name="Liu F."/>
            <person name="Qi X."/>
            <person name="Gang D.R."/>
            <person name="Wen J."/>
            <person name="Li J."/>
        </authorList>
    </citation>
    <scope>NUCLEOTIDE SEQUENCE</scope>
    <source>
        <strain evidence="6">Dzin_1.0</strain>
    </source>
</reference>
<evidence type="ECO:0000256" key="4">
    <source>
        <dbReference type="ARBA" id="ARBA00023136"/>
    </source>
</evidence>
<comment type="caution">
    <text evidence="6">The sequence shown here is derived from an EMBL/GenBank/DDBJ whole genome shotgun (WGS) entry which is preliminary data.</text>
</comment>
<proteinExistence type="predicted"/>
<gene>
    <name evidence="6" type="ORF">J5N97_021655</name>
</gene>
<dbReference type="GO" id="GO:0016627">
    <property type="term" value="F:oxidoreductase activity, acting on the CH-CH group of donors"/>
    <property type="evidence" value="ECO:0007669"/>
    <property type="project" value="InterPro"/>
</dbReference>
<accession>A0A9D5HA95</accession>
<dbReference type="AlphaFoldDB" id="A0A9D5HA95"/>
<keyword evidence="2" id="KW-0812">Transmembrane</keyword>
<evidence type="ECO:0000259" key="5">
    <source>
        <dbReference type="Pfam" id="PF02544"/>
    </source>
</evidence>
<keyword evidence="3" id="KW-1133">Transmembrane helix</keyword>
<keyword evidence="4" id="KW-0472">Membrane</keyword>
<dbReference type="GO" id="GO:0006629">
    <property type="term" value="P:lipid metabolic process"/>
    <property type="evidence" value="ECO:0007669"/>
    <property type="project" value="InterPro"/>
</dbReference>
<evidence type="ECO:0000256" key="3">
    <source>
        <dbReference type="ARBA" id="ARBA00022989"/>
    </source>
</evidence>
<feature type="domain" description="3-oxo-5-alpha-steroid 4-dehydrogenase C-terminal" evidence="5">
    <location>
        <begin position="76"/>
        <end position="110"/>
    </location>
</feature>
<evidence type="ECO:0000313" key="7">
    <source>
        <dbReference type="Proteomes" id="UP001085076"/>
    </source>
</evidence>
<comment type="subcellular location">
    <subcellularLocation>
        <location evidence="1">Membrane</location>
        <topology evidence="1">Multi-pass membrane protein</topology>
    </subcellularLocation>
</comment>